<comment type="caution">
    <text evidence="2">The sequence shown here is derived from an EMBL/GenBank/DDBJ whole genome shotgun (WGS) entry which is preliminary data.</text>
</comment>
<dbReference type="AlphaFoldDB" id="A0A0A2MCL8"/>
<keyword evidence="3" id="KW-1185">Reference proteome</keyword>
<evidence type="ECO:0000313" key="2">
    <source>
        <dbReference type="EMBL" id="KGO90432.1"/>
    </source>
</evidence>
<keyword evidence="1" id="KW-1133">Transmembrane helix</keyword>
<feature type="transmembrane region" description="Helical" evidence="1">
    <location>
        <begin position="49"/>
        <end position="69"/>
    </location>
</feature>
<organism evidence="2 3">
    <name type="scientific">Flavobacterium suncheonense GH29-5 = DSM 17707</name>
    <dbReference type="NCBI Taxonomy" id="1121899"/>
    <lineage>
        <taxon>Bacteria</taxon>
        <taxon>Pseudomonadati</taxon>
        <taxon>Bacteroidota</taxon>
        <taxon>Flavobacteriia</taxon>
        <taxon>Flavobacteriales</taxon>
        <taxon>Flavobacteriaceae</taxon>
        <taxon>Flavobacterium</taxon>
    </lineage>
</organism>
<dbReference type="STRING" id="1121899.GCA_000430025_01621"/>
<sequence length="174" mass="20340">MVKTQFYFGDNCRGLAHGLSFILLAFIYIIILSFILIKSTYINYKSKISINYYPLITTVFVSLLLLLVFNIDKLRGSELLTAKNNDENCKLILYTNNSFEIKRGHYELSCYFYGDYEISKDTLTLLRNDIGDKTDFIFYDKYIIDKQKNALIPVIENDKKLDSASITWLKIIYQ</sequence>
<evidence type="ECO:0000313" key="3">
    <source>
        <dbReference type="Proteomes" id="UP000030121"/>
    </source>
</evidence>
<dbReference type="eggNOG" id="ENOG502ZY6Q">
    <property type="taxonomic scope" value="Bacteria"/>
</dbReference>
<dbReference type="EMBL" id="JRLW01000002">
    <property type="protein sequence ID" value="KGO90432.1"/>
    <property type="molecule type" value="Genomic_DNA"/>
</dbReference>
<reference evidence="2 3" key="1">
    <citation type="submission" date="2013-09" db="EMBL/GenBank/DDBJ databases">
        <authorList>
            <person name="Zeng Z."/>
            <person name="Chen C."/>
        </authorList>
    </citation>
    <scope>NUCLEOTIDE SEQUENCE [LARGE SCALE GENOMIC DNA]</scope>
    <source>
        <strain evidence="2 3">GH29-5</strain>
    </source>
</reference>
<keyword evidence="1" id="KW-0472">Membrane</keyword>
<keyword evidence="1" id="KW-0812">Transmembrane</keyword>
<gene>
    <name evidence="2" type="ORF">Q764_02445</name>
</gene>
<dbReference type="Proteomes" id="UP000030121">
    <property type="component" value="Unassembled WGS sequence"/>
</dbReference>
<evidence type="ECO:0000256" key="1">
    <source>
        <dbReference type="SAM" id="Phobius"/>
    </source>
</evidence>
<proteinExistence type="predicted"/>
<accession>A0A0A2MCL8</accession>
<name>A0A0A2MCL8_9FLAO</name>
<protein>
    <submittedName>
        <fullName evidence="2">Uncharacterized protein</fullName>
    </submittedName>
</protein>
<feature type="transmembrane region" description="Helical" evidence="1">
    <location>
        <begin position="15"/>
        <end position="37"/>
    </location>
</feature>